<dbReference type="RefSeq" id="WP_219849687.1">
    <property type="nucleotide sequence ID" value="NZ_CP059491.1"/>
</dbReference>
<organism evidence="2 3">
    <name type="scientific">Gordonia jinghuaiqii</name>
    <dbReference type="NCBI Taxonomy" id="2758710"/>
    <lineage>
        <taxon>Bacteria</taxon>
        <taxon>Bacillati</taxon>
        <taxon>Actinomycetota</taxon>
        <taxon>Actinomycetes</taxon>
        <taxon>Mycobacteriales</taxon>
        <taxon>Gordoniaceae</taxon>
        <taxon>Gordonia</taxon>
    </lineage>
</organism>
<dbReference type="NCBIfam" id="TIGR00684">
    <property type="entry name" value="narJ"/>
    <property type="match status" value="1"/>
</dbReference>
<dbReference type="SUPFAM" id="SSF89155">
    <property type="entry name" value="TorD-like"/>
    <property type="match status" value="1"/>
</dbReference>
<proteinExistence type="predicted"/>
<sequence length="219" mass="24561">MRTLRALDRRARHTTDPRVIHQIGSWCLSYPDDEVLSRVGLMRAALDEQPDGPAAQQLRLTVDHLADVDATTLRRDYIELFDLSKRHTLYLSYWTDGDTRRRGTSLGEFKQLYRDSGFLVDLRGELPDHLPIVLEFSARADLRRGIELLETHRAALELIKFALLEASSPYAGAVGAVCATLPSPSPADRESAMARCRSVPTETVGLEPFDPRLLPINPT</sequence>
<dbReference type="InterPro" id="IPR036411">
    <property type="entry name" value="TorD-like_sf"/>
</dbReference>
<dbReference type="Proteomes" id="UP000515663">
    <property type="component" value="Chromosome"/>
</dbReference>
<dbReference type="InterPro" id="IPR003765">
    <property type="entry name" value="NO3_reductase_chaperone_NarJ"/>
</dbReference>
<dbReference type="InterPro" id="IPR020945">
    <property type="entry name" value="DMSO/NO3_reduct_chaperone"/>
</dbReference>
<dbReference type="GO" id="GO:0016530">
    <property type="term" value="F:metallochaperone activity"/>
    <property type="evidence" value="ECO:0007669"/>
    <property type="project" value="TreeGrafter"/>
</dbReference>
<dbReference type="PANTHER" id="PTHR43680:SF2">
    <property type="entry name" value="NITRATE REDUCTASE MOLYBDENUM COFACTOR ASSEMBLY CHAPERONE NARJ"/>
    <property type="match status" value="1"/>
</dbReference>
<name>A0A7D7QG34_9ACTN</name>
<dbReference type="GO" id="GO:0051131">
    <property type="term" value="P:chaperone-mediated protein complex assembly"/>
    <property type="evidence" value="ECO:0007669"/>
    <property type="project" value="InterPro"/>
</dbReference>
<dbReference type="Gene3D" id="1.10.3480.10">
    <property type="entry name" value="TorD-like"/>
    <property type="match status" value="1"/>
</dbReference>
<dbReference type="EMBL" id="CP059491">
    <property type="protein sequence ID" value="QMT00682.1"/>
    <property type="molecule type" value="Genomic_DNA"/>
</dbReference>
<keyword evidence="1" id="KW-0534">Nitrate assimilation</keyword>
<gene>
    <name evidence="2" type="primary">narJ</name>
    <name evidence="2" type="ORF">H1R19_17560</name>
</gene>
<keyword evidence="3" id="KW-1185">Reference proteome</keyword>
<dbReference type="Pfam" id="PF02613">
    <property type="entry name" value="Nitrate_red_del"/>
    <property type="match status" value="1"/>
</dbReference>
<accession>A0A7D7QG34</accession>
<evidence type="ECO:0000313" key="2">
    <source>
        <dbReference type="EMBL" id="QMT00682.1"/>
    </source>
</evidence>
<dbReference type="GO" id="GO:0051082">
    <property type="term" value="F:unfolded protein binding"/>
    <property type="evidence" value="ECO:0007669"/>
    <property type="project" value="InterPro"/>
</dbReference>
<dbReference type="PANTHER" id="PTHR43680">
    <property type="entry name" value="NITRATE REDUCTASE MOLYBDENUM COFACTOR ASSEMBLY CHAPERONE"/>
    <property type="match status" value="1"/>
</dbReference>
<evidence type="ECO:0000313" key="3">
    <source>
        <dbReference type="Proteomes" id="UP000515663"/>
    </source>
</evidence>
<dbReference type="AlphaFoldDB" id="A0A7D7QG34"/>
<evidence type="ECO:0000256" key="1">
    <source>
        <dbReference type="ARBA" id="ARBA00023063"/>
    </source>
</evidence>
<dbReference type="KEGG" id="gji:H1R19_17560"/>
<reference evidence="3" key="1">
    <citation type="submission" date="2020-07" db="EMBL/GenBank/DDBJ databases">
        <title>novel species isolated from the respiratory tract of Marmot.</title>
        <authorList>
            <person name="Zhang G."/>
        </authorList>
    </citation>
    <scope>NUCLEOTIDE SEQUENCE [LARGE SCALE GENOMIC DNA]</scope>
    <source>
        <strain evidence="3">686</strain>
    </source>
</reference>
<dbReference type="GO" id="GO:0042128">
    <property type="term" value="P:nitrate assimilation"/>
    <property type="evidence" value="ECO:0007669"/>
    <property type="project" value="UniProtKB-KW"/>
</dbReference>
<protein>
    <submittedName>
        <fullName evidence="2">Nitrate reductase molybdenum cofactor assembly chaperone</fullName>
    </submittedName>
</protein>